<comment type="caution">
    <text evidence="2">The sequence shown here is derived from an EMBL/GenBank/DDBJ whole genome shotgun (WGS) entry which is preliminary data.</text>
</comment>
<dbReference type="Proteomes" id="UP000215155">
    <property type="component" value="Unassembled WGS sequence"/>
</dbReference>
<feature type="domain" description="HipA N-terminal subdomain 1" evidence="1">
    <location>
        <begin position="5"/>
        <end position="101"/>
    </location>
</feature>
<dbReference type="Pfam" id="PF13657">
    <property type="entry name" value="Couple_hipA"/>
    <property type="match status" value="1"/>
</dbReference>
<gene>
    <name evidence="2" type="ORF">CFT61_14525</name>
</gene>
<dbReference type="RefSeq" id="WP_089545111.1">
    <property type="nucleotide sequence ID" value="NZ_NMPZ01000031.1"/>
</dbReference>
<accession>A0AA91THJ3</accession>
<dbReference type="AlphaFoldDB" id="A0AA91THJ3"/>
<evidence type="ECO:0000313" key="2">
    <source>
        <dbReference type="EMBL" id="OXL42835.1"/>
    </source>
</evidence>
<protein>
    <submittedName>
        <fullName evidence="2">Phosphatidylinositol kinase</fullName>
    </submittedName>
</protein>
<reference evidence="2 3" key="1">
    <citation type="submission" date="2017-07" db="EMBL/GenBank/DDBJ databases">
        <title>Draft genome sequence of Prevotella copri isolated from the gut of healthy adult Indian.</title>
        <authorList>
            <person name="Das B."/>
            <person name="Bag S."/>
            <person name="Ghosh T.S."/>
        </authorList>
    </citation>
    <scope>NUCLEOTIDE SEQUENCE [LARGE SCALE GENOMIC DNA]</scope>
    <source>
        <strain evidence="2 3">Indica</strain>
    </source>
</reference>
<evidence type="ECO:0000313" key="3">
    <source>
        <dbReference type="Proteomes" id="UP000215155"/>
    </source>
</evidence>
<sequence>MKQGKIYLYDQYVGLLTEDETGFTFAYDADYLASDGAEAVSLTLPLSNEPYHDTVLFPFFDGLIPEGWLLNIAESSWKINQRDRMSLLLACCKDCIGAVSVIPVPESHVEGTNASSQN</sequence>
<organism evidence="2 3">
    <name type="scientific">Segatella copri</name>
    <dbReference type="NCBI Taxonomy" id="165179"/>
    <lineage>
        <taxon>Bacteria</taxon>
        <taxon>Pseudomonadati</taxon>
        <taxon>Bacteroidota</taxon>
        <taxon>Bacteroidia</taxon>
        <taxon>Bacteroidales</taxon>
        <taxon>Prevotellaceae</taxon>
        <taxon>Segatella</taxon>
    </lineage>
</organism>
<dbReference type="GO" id="GO:0005829">
    <property type="term" value="C:cytosol"/>
    <property type="evidence" value="ECO:0007669"/>
    <property type="project" value="TreeGrafter"/>
</dbReference>
<dbReference type="EMBL" id="NMPZ01000031">
    <property type="protein sequence ID" value="OXL42835.1"/>
    <property type="molecule type" value="Genomic_DNA"/>
</dbReference>
<dbReference type="GO" id="GO:0004674">
    <property type="term" value="F:protein serine/threonine kinase activity"/>
    <property type="evidence" value="ECO:0007669"/>
    <property type="project" value="TreeGrafter"/>
</dbReference>
<dbReference type="NCBIfam" id="TIGR03071">
    <property type="entry name" value="couple_hipA"/>
    <property type="match status" value="1"/>
</dbReference>
<name>A0AA91THJ3_9BACT</name>
<dbReference type="InterPro" id="IPR052028">
    <property type="entry name" value="HipA_Ser/Thr_kinase"/>
</dbReference>
<proteinExistence type="predicted"/>
<keyword evidence="2" id="KW-0418">Kinase</keyword>
<dbReference type="PANTHER" id="PTHR37419:SF6">
    <property type="entry name" value="KINASE HI_0665-RELATED"/>
    <property type="match status" value="1"/>
</dbReference>
<dbReference type="InterPro" id="IPR017508">
    <property type="entry name" value="HipA_N1"/>
</dbReference>
<evidence type="ECO:0000259" key="1">
    <source>
        <dbReference type="Pfam" id="PF13657"/>
    </source>
</evidence>
<dbReference type="PANTHER" id="PTHR37419">
    <property type="entry name" value="SERINE/THREONINE-PROTEIN KINASE TOXIN HIPA"/>
    <property type="match status" value="1"/>
</dbReference>
<keyword evidence="2" id="KW-0808">Transferase</keyword>